<organism evidence="14 15">
    <name type="scientific">Longibacter salinarum</name>
    <dbReference type="NCBI Taxonomy" id="1850348"/>
    <lineage>
        <taxon>Bacteria</taxon>
        <taxon>Pseudomonadati</taxon>
        <taxon>Rhodothermota</taxon>
        <taxon>Rhodothermia</taxon>
        <taxon>Rhodothermales</taxon>
        <taxon>Salisaetaceae</taxon>
        <taxon>Longibacter</taxon>
    </lineage>
</organism>
<evidence type="ECO:0000313" key="14">
    <source>
        <dbReference type="EMBL" id="PEN14400.1"/>
    </source>
</evidence>
<keyword evidence="15" id="KW-1185">Reference proteome</keyword>
<keyword evidence="10" id="KW-0413">Isomerase</keyword>
<dbReference type="Gene3D" id="3.20.20.70">
    <property type="entry name" value="Aldolase class I"/>
    <property type="match status" value="1"/>
</dbReference>
<feature type="modified residue" description="N6-(pyridoxal phosphate)lysine" evidence="12">
    <location>
        <position position="334"/>
    </location>
</feature>
<dbReference type="SUPFAM" id="SSF102114">
    <property type="entry name" value="Radical SAM enzymes"/>
    <property type="match status" value="1"/>
</dbReference>
<dbReference type="Pfam" id="PF12544">
    <property type="entry name" value="LAM_C"/>
    <property type="match status" value="1"/>
</dbReference>
<feature type="domain" description="Radical SAM core" evidence="13">
    <location>
        <begin position="110"/>
        <end position="324"/>
    </location>
</feature>
<protein>
    <submittedName>
        <fullName evidence="14">Arginine 2,3-aminomutase</fullName>
    </submittedName>
</protein>
<sequence>MPEATLSPPTVASEDWTDWRWQMRNRIHSVEALREWIEPTEDEIEAIEKTEGVFRWNVTPYYAQLMDREDPNCPIRRQVIPTMNELEEDLVGVEDPLTEVAHSPVKNLIHNYRDRVAFCVTAECAIYCRYCLRKRMVGDADFFMRTGELQEAIDYIAAHDEIRDVLLTGGDPLTFNEAHLEWLLSRLRAIDHVEIIRFGSRMPVKLPYRITDDLCSLLAKHHPVWVNTHFNHPKELTADAAAAIDRLTSAGVPVGNQTVLLRGINDDVETMKALNEGLVRMRVRPYYLYQAQLIGGTAHLRTPIETGMHIMRELRGRTTGFAIPDYVLDTPHGKVPLHRSYVRGRAGDRVVMETYSGQLWAEPNPIPSDENVPLQLPPIDLPPEADTIDIR</sequence>
<keyword evidence="8" id="KW-0408">Iron</keyword>
<dbReference type="PIRSF" id="PIRSF004911">
    <property type="entry name" value="DUF160"/>
    <property type="match status" value="1"/>
</dbReference>
<evidence type="ECO:0000256" key="5">
    <source>
        <dbReference type="ARBA" id="ARBA00022691"/>
    </source>
</evidence>
<dbReference type="Gene3D" id="6.10.140.1170">
    <property type="match status" value="1"/>
</dbReference>
<comment type="similarity">
    <text evidence="3">Belongs to the radical SAM superfamily. KamA family.</text>
</comment>
<evidence type="ECO:0000256" key="2">
    <source>
        <dbReference type="ARBA" id="ARBA00001966"/>
    </source>
</evidence>
<evidence type="ECO:0000256" key="12">
    <source>
        <dbReference type="PIRSR" id="PIRSR603739-50"/>
    </source>
</evidence>
<dbReference type="CDD" id="cd01335">
    <property type="entry name" value="Radical_SAM"/>
    <property type="match status" value="1"/>
</dbReference>
<dbReference type="GO" id="GO:0016853">
    <property type="term" value="F:isomerase activity"/>
    <property type="evidence" value="ECO:0007669"/>
    <property type="project" value="UniProtKB-KW"/>
</dbReference>
<comment type="cofactor">
    <cofactor evidence="2">
        <name>[4Fe-4S] cluster</name>
        <dbReference type="ChEBI" id="CHEBI:49883"/>
    </cofactor>
</comment>
<evidence type="ECO:0000313" key="15">
    <source>
        <dbReference type="Proteomes" id="UP000220102"/>
    </source>
</evidence>
<dbReference type="GO" id="GO:0046872">
    <property type="term" value="F:metal ion binding"/>
    <property type="evidence" value="ECO:0007669"/>
    <property type="project" value="UniProtKB-KW"/>
</dbReference>
<feature type="binding site" evidence="11">
    <location>
        <position position="131"/>
    </location>
    <ligand>
        <name>[4Fe-4S] cluster</name>
        <dbReference type="ChEBI" id="CHEBI:49883"/>
        <note>4Fe-4S-S-AdoMet</note>
    </ligand>
</feature>
<dbReference type="Proteomes" id="UP000220102">
    <property type="component" value="Unassembled WGS sequence"/>
</dbReference>
<name>A0A2A8D0J0_9BACT</name>
<evidence type="ECO:0000256" key="9">
    <source>
        <dbReference type="ARBA" id="ARBA00023014"/>
    </source>
</evidence>
<evidence type="ECO:0000256" key="1">
    <source>
        <dbReference type="ARBA" id="ARBA00001933"/>
    </source>
</evidence>
<evidence type="ECO:0000256" key="3">
    <source>
        <dbReference type="ARBA" id="ARBA00008703"/>
    </source>
</evidence>
<dbReference type="InterPro" id="IPR003739">
    <property type="entry name" value="Lys_aminomutase/Glu_NH3_mut"/>
</dbReference>
<keyword evidence="7 12" id="KW-0663">Pyridoxal phosphate</keyword>
<evidence type="ECO:0000256" key="7">
    <source>
        <dbReference type="ARBA" id="ARBA00022898"/>
    </source>
</evidence>
<dbReference type="OrthoDB" id="9768064at2"/>
<dbReference type="PANTHER" id="PTHR30538">
    <property type="entry name" value="LYSINE 2,3-AMINOMUTASE-RELATED"/>
    <property type="match status" value="1"/>
</dbReference>
<keyword evidence="6 11" id="KW-0479">Metal-binding</keyword>
<accession>A0A2A8D0J0</accession>
<feature type="binding site" evidence="11">
    <location>
        <position position="124"/>
    </location>
    <ligand>
        <name>[4Fe-4S] cluster</name>
        <dbReference type="ChEBI" id="CHEBI:49883"/>
        <note>4Fe-4S-S-AdoMet</note>
    </ligand>
</feature>
<dbReference type="PANTHER" id="PTHR30538:SF1">
    <property type="entry name" value="L-LYSINE 2,3-AMINOMUTASE"/>
    <property type="match status" value="1"/>
</dbReference>
<keyword evidence="5" id="KW-0949">S-adenosyl-L-methionine</keyword>
<dbReference type="AlphaFoldDB" id="A0A2A8D0J0"/>
<gene>
    <name evidence="14" type="ORF">CRI94_05045</name>
</gene>
<dbReference type="EMBL" id="PDEQ01000002">
    <property type="protein sequence ID" value="PEN14400.1"/>
    <property type="molecule type" value="Genomic_DNA"/>
</dbReference>
<evidence type="ECO:0000256" key="8">
    <source>
        <dbReference type="ARBA" id="ARBA00023004"/>
    </source>
</evidence>
<dbReference type="NCBIfam" id="TIGR00238">
    <property type="entry name" value="KamA family radical SAM protein"/>
    <property type="match status" value="1"/>
</dbReference>
<comment type="cofactor">
    <cofactor evidence="1 12">
        <name>pyridoxal 5'-phosphate</name>
        <dbReference type="ChEBI" id="CHEBI:597326"/>
    </cofactor>
</comment>
<dbReference type="InterPro" id="IPR013785">
    <property type="entry name" value="Aldolase_TIM"/>
</dbReference>
<keyword evidence="9 11" id="KW-0411">Iron-sulfur</keyword>
<dbReference type="SFLD" id="SFLDS00029">
    <property type="entry name" value="Radical_SAM"/>
    <property type="match status" value="1"/>
</dbReference>
<dbReference type="InterPro" id="IPR058240">
    <property type="entry name" value="rSAM_sf"/>
</dbReference>
<evidence type="ECO:0000256" key="4">
    <source>
        <dbReference type="ARBA" id="ARBA00022485"/>
    </source>
</evidence>
<feature type="binding site" evidence="11">
    <location>
        <position position="128"/>
    </location>
    <ligand>
        <name>[4Fe-4S] cluster</name>
        <dbReference type="ChEBI" id="CHEBI:49883"/>
        <note>4Fe-4S-S-AdoMet</note>
    </ligand>
</feature>
<keyword evidence="4 11" id="KW-0004">4Fe-4S</keyword>
<evidence type="ECO:0000256" key="6">
    <source>
        <dbReference type="ARBA" id="ARBA00022723"/>
    </source>
</evidence>
<proteinExistence type="inferred from homology"/>
<dbReference type="PROSITE" id="PS51918">
    <property type="entry name" value="RADICAL_SAM"/>
    <property type="match status" value="1"/>
</dbReference>
<evidence type="ECO:0000259" key="13">
    <source>
        <dbReference type="PROSITE" id="PS51918"/>
    </source>
</evidence>
<dbReference type="InterPro" id="IPR025895">
    <property type="entry name" value="LAM_C_dom"/>
</dbReference>
<dbReference type="GO" id="GO:0051539">
    <property type="term" value="F:4 iron, 4 sulfur cluster binding"/>
    <property type="evidence" value="ECO:0007669"/>
    <property type="project" value="UniProtKB-KW"/>
</dbReference>
<dbReference type="Pfam" id="PF04055">
    <property type="entry name" value="Radical_SAM"/>
    <property type="match status" value="1"/>
</dbReference>
<comment type="caution">
    <text evidence="14">The sequence shown here is derived from an EMBL/GenBank/DDBJ whole genome shotgun (WGS) entry which is preliminary data.</text>
</comment>
<dbReference type="SFLD" id="SFLDG01070">
    <property type="entry name" value="PLP-dependent"/>
    <property type="match status" value="1"/>
</dbReference>
<reference evidence="14 15" key="1">
    <citation type="submission" date="2017-10" db="EMBL/GenBank/DDBJ databases">
        <title>Draft genome of Longibacter Salinarum.</title>
        <authorList>
            <person name="Goh K.M."/>
            <person name="Shamsir M.S."/>
            <person name="Lim S.W."/>
        </authorList>
    </citation>
    <scope>NUCLEOTIDE SEQUENCE [LARGE SCALE GENOMIC DNA]</scope>
    <source>
        <strain evidence="14 15">KCTC 52045</strain>
    </source>
</reference>
<evidence type="ECO:0000256" key="11">
    <source>
        <dbReference type="PIRSR" id="PIRSR004911-1"/>
    </source>
</evidence>
<dbReference type="InterPro" id="IPR007197">
    <property type="entry name" value="rSAM"/>
</dbReference>
<evidence type="ECO:0000256" key="10">
    <source>
        <dbReference type="ARBA" id="ARBA00023235"/>
    </source>
</evidence>